<evidence type="ECO:0000256" key="3">
    <source>
        <dbReference type="ARBA" id="ARBA00022643"/>
    </source>
</evidence>
<dbReference type="Proteomes" id="UP000245370">
    <property type="component" value="Unassembled WGS sequence"/>
</dbReference>
<evidence type="ECO:0000256" key="1">
    <source>
        <dbReference type="ARBA" id="ARBA00001917"/>
    </source>
</evidence>
<evidence type="ECO:0000256" key="4">
    <source>
        <dbReference type="ARBA" id="ARBA00038054"/>
    </source>
</evidence>
<feature type="domain" description="Flavin reductase like" evidence="5">
    <location>
        <begin position="28"/>
        <end position="164"/>
    </location>
</feature>
<dbReference type="PANTHER" id="PTHR33798">
    <property type="entry name" value="FLAVOPROTEIN OXYGENASE"/>
    <property type="match status" value="1"/>
</dbReference>
<evidence type="ECO:0000256" key="2">
    <source>
        <dbReference type="ARBA" id="ARBA00022630"/>
    </source>
</evidence>
<reference evidence="6 7" key="1">
    <citation type="submission" date="2018-05" db="EMBL/GenBank/DDBJ databases">
        <title>Brumimicrobium oceani sp. nov., isolated from coastal sediment.</title>
        <authorList>
            <person name="Kou Y."/>
        </authorList>
    </citation>
    <scope>NUCLEOTIDE SEQUENCE [LARGE SCALE GENOMIC DNA]</scope>
    <source>
        <strain evidence="6 7">C305</strain>
    </source>
</reference>
<dbReference type="InterPro" id="IPR002563">
    <property type="entry name" value="Flavin_Rdtase-like_dom"/>
</dbReference>
<accession>A0A2U2XBF6</accession>
<dbReference type="AlphaFoldDB" id="A0A2U2XBF6"/>
<comment type="similarity">
    <text evidence="4">Belongs to the flavoredoxin family.</text>
</comment>
<protein>
    <submittedName>
        <fullName evidence="6">Flavin oxidoreductase</fullName>
    </submittedName>
</protein>
<dbReference type="EMBL" id="QFRJ01000008">
    <property type="protein sequence ID" value="PWH85118.1"/>
    <property type="molecule type" value="Genomic_DNA"/>
</dbReference>
<comment type="cofactor">
    <cofactor evidence="1">
        <name>FMN</name>
        <dbReference type="ChEBI" id="CHEBI:58210"/>
    </cofactor>
</comment>
<gene>
    <name evidence="6" type="ORF">DIT68_10810</name>
</gene>
<dbReference type="GO" id="GO:0010181">
    <property type="term" value="F:FMN binding"/>
    <property type="evidence" value="ECO:0007669"/>
    <property type="project" value="InterPro"/>
</dbReference>
<sequence>MLLEEKTIKILDRVYRLNLINSITGVKPANLIGTRSKKGEDNVAIFSSVVHLGSQPAQIGFIVRPAGENPRDTLQNINETGYYTINHISASFIQKAHYTSANLDIAESEFERMNIAQEMIADFHAPFVKESAVKIGLKHVDNILLPNGCTLVIGEVVLIEVPEESIDDIGQIDLEKYECAALSGLGTYYHLNKITSYPHVKTNEIPDFE</sequence>
<evidence type="ECO:0000313" key="7">
    <source>
        <dbReference type="Proteomes" id="UP000245370"/>
    </source>
</evidence>
<keyword evidence="2" id="KW-0285">Flavoprotein</keyword>
<dbReference type="OrthoDB" id="5293996at2"/>
<dbReference type="SUPFAM" id="SSF50475">
    <property type="entry name" value="FMN-binding split barrel"/>
    <property type="match status" value="1"/>
</dbReference>
<dbReference type="Gene3D" id="2.30.110.10">
    <property type="entry name" value="Electron Transport, Fmn-binding Protein, Chain A"/>
    <property type="match status" value="1"/>
</dbReference>
<dbReference type="PANTHER" id="PTHR33798:SF5">
    <property type="entry name" value="FLAVIN REDUCTASE LIKE DOMAIN-CONTAINING PROTEIN"/>
    <property type="match status" value="1"/>
</dbReference>
<comment type="caution">
    <text evidence="6">The sequence shown here is derived from an EMBL/GenBank/DDBJ whole genome shotgun (WGS) entry which is preliminary data.</text>
</comment>
<dbReference type="RefSeq" id="WP_109359820.1">
    <property type="nucleotide sequence ID" value="NZ_QFRJ01000008.1"/>
</dbReference>
<dbReference type="Pfam" id="PF01613">
    <property type="entry name" value="Flavin_Reduct"/>
    <property type="match status" value="1"/>
</dbReference>
<keyword evidence="7" id="KW-1185">Reference proteome</keyword>
<evidence type="ECO:0000313" key="6">
    <source>
        <dbReference type="EMBL" id="PWH85118.1"/>
    </source>
</evidence>
<dbReference type="InterPro" id="IPR012349">
    <property type="entry name" value="Split_barrel_FMN-bd"/>
</dbReference>
<name>A0A2U2XBF6_9FLAO</name>
<organism evidence="6 7">
    <name type="scientific">Brumimicrobium oceani</name>
    <dbReference type="NCBI Taxonomy" id="2100725"/>
    <lineage>
        <taxon>Bacteria</taxon>
        <taxon>Pseudomonadati</taxon>
        <taxon>Bacteroidota</taxon>
        <taxon>Flavobacteriia</taxon>
        <taxon>Flavobacteriales</taxon>
        <taxon>Crocinitomicaceae</taxon>
        <taxon>Brumimicrobium</taxon>
    </lineage>
</organism>
<reference evidence="6 7" key="2">
    <citation type="submission" date="2018-05" db="EMBL/GenBank/DDBJ databases">
        <authorList>
            <person name="Lanie J.A."/>
            <person name="Ng W.-L."/>
            <person name="Kazmierczak K.M."/>
            <person name="Andrzejewski T.M."/>
            <person name="Davidsen T.M."/>
            <person name="Wayne K.J."/>
            <person name="Tettelin H."/>
            <person name="Glass J.I."/>
            <person name="Rusch D."/>
            <person name="Podicherti R."/>
            <person name="Tsui H.-C.T."/>
            <person name="Winkler M.E."/>
        </authorList>
    </citation>
    <scope>NUCLEOTIDE SEQUENCE [LARGE SCALE GENOMIC DNA]</scope>
    <source>
        <strain evidence="6 7">C305</strain>
    </source>
</reference>
<dbReference type="GO" id="GO:0016646">
    <property type="term" value="F:oxidoreductase activity, acting on the CH-NH group of donors, NAD or NADP as acceptor"/>
    <property type="evidence" value="ECO:0007669"/>
    <property type="project" value="UniProtKB-ARBA"/>
</dbReference>
<evidence type="ECO:0000259" key="5">
    <source>
        <dbReference type="Pfam" id="PF01613"/>
    </source>
</evidence>
<keyword evidence="3" id="KW-0288">FMN</keyword>
<proteinExistence type="inferred from homology"/>